<evidence type="ECO:0000313" key="6">
    <source>
        <dbReference type="EMBL" id="AWN39520.1"/>
    </source>
</evidence>
<feature type="domain" description="Tyr recombinase" evidence="5">
    <location>
        <begin position="204"/>
        <end position="382"/>
    </location>
</feature>
<dbReference type="GO" id="GO:0006310">
    <property type="term" value="P:DNA recombination"/>
    <property type="evidence" value="ECO:0007669"/>
    <property type="project" value="UniProtKB-KW"/>
</dbReference>
<dbReference type="InterPro" id="IPR025166">
    <property type="entry name" value="Integrase_DNA_bind_dom"/>
</dbReference>
<dbReference type="Pfam" id="PF00589">
    <property type="entry name" value="Phage_integrase"/>
    <property type="match status" value="1"/>
</dbReference>
<evidence type="ECO:0000259" key="5">
    <source>
        <dbReference type="PROSITE" id="PS51898"/>
    </source>
</evidence>
<evidence type="ECO:0000256" key="4">
    <source>
        <dbReference type="ARBA" id="ARBA00023172"/>
    </source>
</evidence>
<dbReference type="EMBL" id="CP029550">
    <property type="protein sequence ID" value="AWN39520.1"/>
    <property type="molecule type" value="Genomic_DNA"/>
</dbReference>
<dbReference type="InterPro" id="IPR011010">
    <property type="entry name" value="DNA_brk_join_enz"/>
</dbReference>
<evidence type="ECO:0000256" key="1">
    <source>
        <dbReference type="ARBA" id="ARBA00008857"/>
    </source>
</evidence>
<dbReference type="OrthoDB" id="9795573at2"/>
<sequence>MARDRLTDTKVRQAKPGPKPYKLSDGAGLFLLVNPNGARYWRLKYRTAGKEKLFAVGVYPEVSLAEARDKVAQARRLLRDGGDPVAERRRQRTEITASADTFQAIAQEWLAARAGDWSPSYRETVHSALSANLYPQIGSYSIRSITVPILRESLLLMERRGALSALRKVRMWASQVFRYAVATGRADYDPAAPLRGTFKAHKPKNFAAVTKAQEFGELIARMRTYDGSFVTRSALMLIAYTFVRTSELREACWSEFDLDGAVWRIPAERMKMGEEHIVPLSRQVLAVLSELHLLSGHSHLVFPNERTFTKPMSENTILFALYRLGYHGRATGHGFRSSASTLLNEMGFDPDVVERQLAHQERNKVRAAYHRAQYIDDRRVMMQKWADYIDGLGAAPRARDAAA</sequence>
<dbReference type="RefSeq" id="WP_109887166.1">
    <property type="nucleotide sequence ID" value="NZ_CP029550.1"/>
</dbReference>
<dbReference type="AlphaFoldDB" id="A0A2U8W1Z2"/>
<dbReference type="Gene3D" id="1.10.150.130">
    <property type="match status" value="1"/>
</dbReference>
<dbReference type="Gene3D" id="3.30.160.390">
    <property type="entry name" value="Integrase, DNA-binding domain"/>
    <property type="match status" value="1"/>
</dbReference>
<dbReference type="Pfam" id="PF13356">
    <property type="entry name" value="Arm-DNA-bind_3"/>
    <property type="match status" value="1"/>
</dbReference>
<dbReference type="PANTHER" id="PTHR30629:SF2">
    <property type="entry name" value="PROPHAGE INTEGRASE INTS-RELATED"/>
    <property type="match status" value="1"/>
</dbReference>
<keyword evidence="2" id="KW-0229">DNA integration</keyword>
<dbReference type="Proteomes" id="UP000245926">
    <property type="component" value="Chromosome"/>
</dbReference>
<dbReference type="InterPro" id="IPR050808">
    <property type="entry name" value="Phage_Integrase"/>
</dbReference>
<keyword evidence="3" id="KW-0238">DNA-binding</keyword>
<accession>A0A2U8W1Z2</accession>
<evidence type="ECO:0000256" key="3">
    <source>
        <dbReference type="ARBA" id="ARBA00023125"/>
    </source>
</evidence>
<gene>
    <name evidence="6" type="ORF">DK389_01940</name>
</gene>
<dbReference type="InterPro" id="IPR010998">
    <property type="entry name" value="Integrase_recombinase_N"/>
</dbReference>
<dbReference type="InterPro" id="IPR038488">
    <property type="entry name" value="Integrase_DNA-bd_sf"/>
</dbReference>
<dbReference type="Gene3D" id="1.10.443.10">
    <property type="entry name" value="Intergrase catalytic core"/>
    <property type="match status" value="1"/>
</dbReference>
<dbReference type="SUPFAM" id="SSF56349">
    <property type="entry name" value="DNA breaking-rejoining enzymes"/>
    <property type="match status" value="1"/>
</dbReference>
<evidence type="ECO:0000256" key="2">
    <source>
        <dbReference type="ARBA" id="ARBA00022908"/>
    </source>
</evidence>
<reference evidence="7" key="1">
    <citation type="submission" date="2018-05" db="EMBL/GenBank/DDBJ databases">
        <title>Complete Genome Sequence of Methylobacterium sp. 17SD2-17.</title>
        <authorList>
            <person name="Srinivasan S."/>
        </authorList>
    </citation>
    <scope>NUCLEOTIDE SEQUENCE [LARGE SCALE GENOMIC DNA]</scope>
    <source>
        <strain evidence="7">17SD2-17</strain>
    </source>
</reference>
<dbReference type="PROSITE" id="PS51898">
    <property type="entry name" value="TYR_RECOMBINASE"/>
    <property type="match status" value="1"/>
</dbReference>
<keyword evidence="4" id="KW-0233">DNA recombination</keyword>
<dbReference type="GO" id="GO:0015074">
    <property type="term" value="P:DNA integration"/>
    <property type="evidence" value="ECO:0007669"/>
    <property type="project" value="UniProtKB-KW"/>
</dbReference>
<organism evidence="6 7">
    <name type="scientific">Methylobacterium durans</name>
    <dbReference type="NCBI Taxonomy" id="2202825"/>
    <lineage>
        <taxon>Bacteria</taxon>
        <taxon>Pseudomonadati</taxon>
        <taxon>Pseudomonadota</taxon>
        <taxon>Alphaproteobacteria</taxon>
        <taxon>Hyphomicrobiales</taxon>
        <taxon>Methylobacteriaceae</taxon>
        <taxon>Methylobacterium</taxon>
    </lineage>
</organism>
<evidence type="ECO:0000313" key="7">
    <source>
        <dbReference type="Proteomes" id="UP000245926"/>
    </source>
</evidence>
<dbReference type="KEGG" id="mets:DK389_01940"/>
<dbReference type="Pfam" id="PF22022">
    <property type="entry name" value="Phage_int_M"/>
    <property type="match status" value="1"/>
</dbReference>
<dbReference type="InterPro" id="IPR053876">
    <property type="entry name" value="Phage_int_M"/>
</dbReference>
<protein>
    <submittedName>
        <fullName evidence="6">Integrase</fullName>
    </submittedName>
</protein>
<dbReference type="GO" id="GO:0003677">
    <property type="term" value="F:DNA binding"/>
    <property type="evidence" value="ECO:0007669"/>
    <property type="project" value="UniProtKB-KW"/>
</dbReference>
<dbReference type="PANTHER" id="PTHR30629">
    <property type="entry name" value="PROPHAGE INTEGRASE"/>
    <property type="match status" value="1"/>
</dbReference>
<dbReference type="CDD" id="cd00801">
    <property type="entry name" value="INT_P4_C"/>
    <property type="match status" value="1"/>
</dbReference>
<name>A0A2U8W1Z2_9HYPH</name>
<dbReference type="InterPro" id="IPR002104">
    <property type="entry name" value="Integrase_catalytic"/>
</dbReference>
<dbReference type="InterPro" id="IPR013762">
    <property type="entry name" value="Integrase-like_cat_sf"/>
</dbReference>
<comment type="similarity">
    <text evidence="1">Belongs to the 'phage' integrase family.</text>
</comment>
<keyword evidence="7" id="KW-1185">Reference proteome</keyword>
<proteinExistence type="inferred from homology"/>